<dbReference type="Proteomes" id="UP000602260">
    <property type="component" value="Unassembled WGS sequence"/>
</dbReference>
<dbReference type="EMBL" id="JACOPN010000004">
    <property type="protein sequence ID" value="MBC5717232.1"/>
    <property type="molecule type" value="Genomic_DNA"/>
</dbReference>
<organism evidence="1 2">
    <name type="scientific">Flintibacter faecis</name>
    <dbReference type="NCBI Taxonomy" id="2763047"/>
    <lineage>
        <taxon>Bacteria</taxon>
        <taxon>Bacillati</taxon>
        <taxon>Bacillota</taxon>
        <taxon>Clostridia</taxon>
        <taxon>Eubacteriales</taxon>
        <taxon>Flintibacter</taxon>
    </lineage>
</organism>
<dbReference type="RefSeq" id="WP_186878513.1">
    <property type="nucleotide sequence ID" value="NZ_JACOPN010000004.1"/>
</dbReference>
<keyword evidence="2" id="KW-1185">Reference proteome</keyword>
<proteinExistence type="predicted"/>
<name>A0A8J6J4Z3_9FIRM</name>
<sequence>MKRSGMRTKPFVMVYREVAQDGRLSLEARGLFMRMTSLPDSWRYTVAGLAKMAGCGRGRLRRMLEELERLFCPNGAEVEMCPHFRLNFSGNRGKITKLQRKTWKEDVYVHHC</sequence>
<reference evidence="1" key="1">
    <citation type="submission" date="2020-08" db="EMBL/GenBank/DDBJ databases">
        <title>Genome public.</title>
        <authorList>
            <person name="Liu C."/>
            <person name="Sun Q."/>
        </authorList>
    </citation>
    <scope>NUCLEOTIDE SEQUENCE</scope>
    <source>
        <strain evidence="1">BX5</strain>
    </source>
</reference>
<protein>
    <submittedName>
        <fullName evidence="1">Uncharacterized protein</fullName>
    </submittedName>
</protein>
<evidence type="ECO:0000313" key="1">
    <source>
        <dbReference type="EMBL" id="MBC5717232.1"/>
    </source>
</evidence>
<comment type="caution">
    <text evidence="1">The sequence shown here is derived from an EMBL/GenBank/DDBJ whole genome shotgun (WGS) entry which is preliminary data.</text>
</comment>
<evidence type="ECO:0000313" key="2">
    <source>
        <dbReference type="Proteomes" id="UP000602260"/>
    </source>
</evidence>
<dbReference type="AlphaFoldDB" id="A0A8J6J4Z3"/>
<accession>A0A8J6J4Z3</accession>
<gene>
    <name evidence="1" type="ORF">H8S55_07855</name>
</gene>